<sequence length="532" mass="60756">MKLFGWLFPWLGLSLIFHVLIDSIALSSVAKINLVVEPFQDDRLSVYYSLGVSAGRFDQDHSVRSLVLPQGVKSTVELFVNNRIGRKIRFDPMHGEGSIKIYSIRFLSHFGTPVVYDAEHIAAEFIPGKNTTLILQDESVLVQSNGPDPQLLLKRDLVFTNPVFSYILPFFLSFFCVILLKNLQVKNFPAIIDIANKKPSTNRNIDALDGLRGFAAILVLADHTGFKYFQGIGAIGVWLFFCLSGFLLSIPFVREPARILNPGYLQHYFVRRIKRIIPMYYTMLVIFYLMRGRFGDFFRQAIFIQGDGIFWSIPQEIFFYMILPFILLVNIHVFRGNKRLIFFFILALAVLLNQYLTAEHLYVYGNGRRLALQAGIFCTGVALSYFYHSPFVRFLEQRNHTILNSAGLVLLTTLLLSSDPILDAVFHLNINYTWEYNGLYGYLAASLLFFTIIKDDTILNKIMSLFPLRAIGIVGFSFYLLHPTVMDMVKFFSSEIVGLTISGLPLFFVGIMATYFFASITYTLIERPFLRG</sequence>
<feature type="transmembrane region" description="Helical" evidence="1">
    <location>
        <begin position="436"/>
        <end position="453"/>
    </location>
</feature>
<evidence type="ECO:0000256" key="1">
    <source>
        <dbReference type="SAM" id="Phobius"/>
    </source>
</evidence>
<evidence type="ECO:0000313" key="4">
    <source>
        <dbReference type="Proteomes" id="UP000830055"/>
    </source>
</evidence>
<feature type="transmembrane region" description="Helical" evidence="1">
    <location>
        <begin position="399"/>
        <end position="416"/>
    </location>
</feature>
<feature type="transmembrane region" description="Helical" evidence="1">
    <location>
        <begin position="317"/>
        <end position="333"/>
    </location>
</feature>
<dbReference type="PANTHER" id="PTHR23028">
    <property type="entry name" value="ACETYLTRANSFERASE"/>
    <property type="match status" value="1"/>
</dbReference>
<name>A0ABM7WDY0_9BACT</name>
<keyword evidence="4" id="KW-1185">Reference proteome</keyword>
<feature type="transmembrane region" description="Helical" evidence="1">
    <location>
        <begin position="163"/>
        <end position="180"/>
    </location>
</feature>
<proteinExistence type="predicted"/>
<evidence type="ECO:0000313" key="3">
    <source>
        <dbReference type="EMBL" id="BDD89160.1"/>
    </source>
</evidence>
<dbReference type="EMBL" id="AP025516">
    <property type="protein sequence ID" value="BDD89160.1"/>
    <property type="molecule type" value="Genomic_DNA"/>
</dbReference>
<feature type="transmembrane region" description="Helical" evidence="1">
    <location>
        <begin position="465"/>
        <end position="482"/>
    </location>
</feature>
<reference evidence="3 4" key="1">
    <citation type="submission" date="2022-01" db="EMBL/GenBank/DDBJ databases">
        <title>Desulfofustis limnae sp. nov., a novel mesophilic sulfate-reducing bacterium isolated from marsh soil.</title>
        <authorList>
            <person name="Watanabe M."/>
            <person name="Takahashi A."/>
            <person name="Kojima H."/>
            <person name="Fukui M."/>
        </authorList>
    </citation>
    <scope>NUCLEOTIDE SEQUENCE [LARGE SCALE GENOMIC DNA]</scope>
    <source>
        <strain evidence="3 4">PPLL</strain>
    </source>
</reference>
<feature type="transmembrane region" description="Helical" evidence="1">
    <location>
        <begin position="340"/>
        <end position="358"/>
    </location>
</feature>
<dbReference type="PANTHER" id="PTHR23028:SF53">
    <property type="entry name" value="ACYL_TRANSF_3 DOMAIN-CONTAINING PROTEIN"/>
    <property type="match status" value="1"/>
</dbReference>
<organism evidence="3 4">
    <name type="scientific">Desulfofustis limnaeus</name>
    <dbReference type="NCBI Taxonomy" id="2740163"/>
    <lineage>
        <taxon>Bacteria</taxon>
        <taxon>Pseudomonadati</taxon>
        <taxon>Thermodesulfobacteriota</taxon>
        <taxon>Desulfobulbia</taxon>
        <taxon>Desulfobulbales</taxon>
        <taxon>Desulfocapsaceae</taxon>
        <taxon>Desulfofustis</taxon>
    </lineage>
</organism>
<dbReference type="InterPro" id="IPR050879">
    <property type="entry name" value="Acyltransferase_3"/>
</dbReference>
<dbReference type="InterPro" id="IPR002656">
    <property type="entry name" value="Acyl_transf_3_dom"/>
</dbReference>
<dbReference type="RefSeq" id="WP_284152476.1">
    <property type="nucleotide sequence ID" value="NZ_AP025516.1"/>
</dbReference>
<feature type="transmembrane region" description="Helical" evidence="1">
    <location>
        <begin position="228"/>
        <end position="253"/>
    </location>
</feature>
<feature type="transmembrane region" description="Helical" evidence="1">
    <location>
        <begin position="6"/>
        <end position="26"/>
    </location>
</feature>
<accession>A0ABM7WDY0</accession>
<keyword evidence="1" id="KW-1133">Transmembrane helix</keyword>
<feature type="domain" description="Acyltransferase 3" evidence="2">
    <location>
        <begin position="206"/>
        <end position="522"/>
    </location>
</feature>
<feature type="transmembrane region" description="Helical" evidence="1">
    <location>
        <begin position="273"/>
        <end position="290"/>
    </location>
</feature>
<protein>
    <recommendedName>
        <fullName evidence="2">Acyltransferase 3 domain-containing protein</fullName>
    </recommendedName>
</protein>
<evidence type="ECO:0000259" key="2">
    <source>
        <dbReference type="Pfam" id="PF01757"/>
    </source>
</evidence>
<feature type="transmembrane region" description="Helical" evidence="1">
    <location>
        <begin position="502"/>
        <end position="525"/>
    </location>
</feature>
<gene>
    <name evidence="3" type="ORF">DPPLL_35250</name>
</gene>
<dbReference type="Proteomes" id="UP000830055">
    <property type="component" value="Chromosome"/>
</dbReference>
<dbReference type="Pfam" id="PF01757">
    <property type="entry name" value="Acyl_transf_3"/>
    <property type="match status" value="1"/>
</dbReference>
<keyword evidence="1" id="KW-0812">Transmembrane</keyword>
<feature type="transmembrane region" description="Helical" evidence="1">
    <location>
        <begin position="370"/>
        <end position="387"/>
    </location>
</feature>
<keyword evidence="1" id="KW-0472">Membrane</keyword>